<accession>A0A2K0T088</accession>
<protein>
    <recommendedName>
        <fullName evidence="4">YD repeat-containing protein</fullName>
    </recommendedName>
</protein>
<evidence type="ECO:0008006" key="4">
    <source>
        <dbReference type="Google" id="ProtNLM"/>
    </source>
</evidence>
<name>A0A2K0T088_9HYPO</name>
<sequence length="77" mass="8618">MDNVKRCNDDQGRPQKLVQEALNVTYTYDDTSRLSTSSAQKEEGISLATHLTYDDFGRETGKPASKGNETLYELSQT</sequence>
<dbReference type="Proteomes" id="UP000236546">
    <property type="component" value="Unassembled WGS sequence"/>
</dbReference>
<dbReference type="AlphaFoldDB" id="A0A2K0T088"/>
<evidence type="ECO:0000256" key="1">
    <source>
        <dbReference type="SAM" id="MobiDB-lite"/>
    </source>
</evidence>
<organism evidence="2 3">
    <name type="scientific">Trichoderma gamsii</name>
    <dbReference type="NCBI Taxonomy" id="398673"/>
    <lineage>
        <taxon>Eukaryota</taxon>
        <taxon>Fungi</taxon>
        <taxon>Dikarya</taxon>
        <taxon>Ascomycota</taxon>
        <taxon>Pezizomycotina</taxon>
        <taxon>Sordariomycetes</taxon>
        <taxon>Hypocreomycetidae</taxon>
        <taxon>Hypocreales</taxon>
        <taxon>Hypocreaceae</taxon>
        <taxon>Trichoderma</taxon>
    </lineage>
</organism>
<evidence type="ECO:0000313" key="3">
    <source>
        <dbReference type="Proteomes" id="UP000236546"/>
    </source>
</evidence>
<feature type="region of interest" description="Disordered" evidence="1">
    <location>
        <begin position="55"/>
        <end position="77"/>
    </location>
</feature>
<proteinExistence type="predicted"/>
<dbReference type="EMBL" id="MTYH01000098">
    <property type="protein sequence ID" value="PNP38948.1"/>
    <property type="molecule type" value="Genomic_DNA"/>
</dbReference>
<gene>
    <name evidence="2" type="ORF">TGAMA5MH_09174</name>
</gene>
<reference evidence="2 3" key="1">
    <citation type="submission" date="2017-02" db="EMBL/GenBank/DDBJ databases">
        <title>Genomes of Trichoderma spp. with biocontrol activity.</title>
        <authorList>
            <person name="Gardiner D."/>
            <person name="Kazan K."/>
            <person name="Vos C."/>
            <person name="Harvey P."/>
        </authorList>
    </citation>
    <scope>NUCLEOTIDE SEQUENCE [LARGE SCALE GENOMIC DNA]</scope>
    <source>
        <strain evidence="2 3">A5MH</strain>
    </source>
</reference>
<comment type="caution">
    <text evidence="2">The sequence shown here is derived from an EMBL/GenBank/DDBJ whole genome shotgun (WGS) entry which is preliminary data.</text>
</comment>
<evidence type="ECO:0000313" key="2">
    <source>
        <dbReference type="EMBL" id="PNP38948.1"/>
    </source>
</evidence>